<evidence type="ECO:0000313" key="5">
    <source>
        <dbReference type="EMBL" id="TQD86383.1"/>
    </source>
</evidence>
<comment type="caution">
    <text evidence="5">The sequence shown here is derived from an EMBL/GenBank/DDBJ whole genome shotgun (WGS) entry which is preliminary data.</text>
</comment>
<keyword evidence="3" id="KW-0472">Membrane</keyword>
<accession>A0A540LIU2</accession>
<dbReference type="STRING" id="106549.A0A540LIU2"/>
<dbReference type="SUPFAM" id="SSF88697">
    <property type="entry name" value="PUA domain-like"/>
    <property type="match status" value="1"/>
</dbReference>
<evidence type="ECO:0000256" key="2">
    <source>
        <dbReference type="PROSITE-ProRule" id="PRU00358"/>
    </source>
</evidence>
<dbReference type="PROSITE" id="PS51015">
    <property type="entry name" value="YDG"/>
    <property type="match status" value="1"/>
</dbReference>
<organism evidence="5 6">
    <name type="scientific">Malus baccata</name>
    <name type="common">Siberian crab apple</name>
    <name type="synonym">Pyrus baccata</name>
    <dbReference type="NCBI Taxonomy" id="106549"/>
    <lineage>
        <taxon>Eukaryota</taxon>
        <taxon>Viridiplantae</taxon>
        <taxon>Streptophyta</taxon>
        <taxon>Embryophyta</taxon>
        <taxon>Tracheophyta</taxon>
        <taxon>Spermatophyta</taxon>
        <taxon>Magnoliopsida</taxon>
        <taxon>eudicotyledons</taxon>
        <taxon>Gunneridae</taxon>
        <taxon>Pentapetalae</taxon>
        <taxon>rosids</taxon>
        <taxon>fabids</taxon>
        <taxon>Rosales</taxon>
        <taxon>Rosaceae</taxon>
        <taxon>Amygdaloideae</taxon>
        <taxon>Maleae</taxon>
        <taxon>Malus</taxon>
    </lineage>
</organism>
<evidence type="ECO:0000256" key="3">
    <source>
        <dbReference type="SAM" id="Phobius"/>
    </source>
</evidence>
<dbReference type="EMBL" id="VIEB01000567">
    <property type="protein sequence ID" value="TQD86383.1"/>
    <property type="molecule type" value="Genomic_DNA"/>
</dbReference>
<evidence type="ECO:0000313" key="6">
    <source>
        <dbReference type="Proteomes" id="UP000315295"/>
    </source>
</evidence>
<dbReference type="Gene3D" id="2.30.280.10">
    <property type="entry name" value="SRA-YDG"/>
    <property type="match status" value="1"/>
</dbReference>
<reference evidence="5 6" key="1">
    <citation type="journal article" date="2019" name="G3 (Bethesda)">
        <title>Sequencing of a Wild Apple (Malus baccata) Genome Unravels the Differences Between Cultivated and Wild Apple Species Regarding Disease Resistance and Cold Tolerance.</title>
        <authorList>
            <person name="Chen X."/>
        </authorList>
    </citation>
    <scope>NUCLEOTIDE SEQUENCE [LARGE SCALE GENOMIC DNA]</scope>
    <source>
        <strain evidence="6">cv. Shandingzi</strain>
        <tissue evidence="5">Leaves</tissue>
    </source>
</reference>
<keyword evidence="3" id="KW-0812">Transmembrane</keyword>
<dbReference type="GO" id="GO:0005634">
    <property type="term" value="C:nucleus"/>
    <property type="evidence" value="ECO:0007669"/>
    <property type="project" value="UniProtKB-SubCell"/>
</dbReference>
<dbReference type="Proteomes" id="UP000315295">
    <property type="component" value="Unassembled WGS sequence"/>
</dbReference>
<feature type="transmembrane region" description="Helical" evidence="3">
    <location>
        <begin position="13"/>
        <end position="33"/>
    </location>
</feature>
<keyword evidence="3" id="KW-1133">Transmembrane helix</keyword>
<sequence>MSYPSRDQDSGKILNLVFVWLSALFDCVIQNYYNMLKKNQILFPEKKIGHLPGIAVGHQFYSRAEMVAIGFHFTLVKWN</sequence>
<gene>
    <name evidence="5" type="ORF">C1H46_028072</name>
</gene>
<proteinExistence type="predicted"/>
<feature type="domain" description="YDG" evidence="4">
    <location>
        <begin position="49"/>
        <end position="79"/>
    </location>
</feature>
<evidence type="ECO:0000256" key="1">
    <source>
        <dbReference type="ARBA" id="ARBA00023242"/>
    </source>
</evidence>
<protein>
    <recommendedName>
        <fullName evidence="4">YDG domain-containing protein</fullName>
    </recommendedName>
</protein>
<keyword evidence="6" id="KW-1185">Reference proteome</keyword>
<dbReference type="InterPro" id="IPR015947">
    <property type="entry name" value="PUA-like_sf"/>
</dbReference>
<dbReference type="AlphaFoldDB" id="A0A540LIU2"/>
<dbReference type="InterPro" id="IPR003105">
    <property type="entry name" value="SRA_YDG"/>
</dbReference>
<evidence type="ECO:0000259" key="4">
    <source>
        <dbReference type="PROSITE" id="PS51015"/>
    </source>
</evidence>
<comment type="subcellular location">
    <subcellularLocation>
        <location evidence="2">Nucleus</location>
    </subcellularLocation>
</comment>
<dbReference type="InterPro" id="IPR036987">
    <property type="entry name" value="SRA-YDG_sf"/>
</dbReference>
<keyword evidence="1 2" id="KW-0539">Nucleus</keyword>
<name>A0A540LIU2_MALBA</name>